<dbReference type="AlphaFoldDB" id="A0AAJ0H924"/>
<keyword evidence="1" id="KW-1133">Transmembrane helix</keyword>
<name>A0AAJ0H924_9PEZI</name>
<evidence type="ECO:0000313" key="2">
    <source>
        <dbReference type="EMBL" id="KAK3344047.1"/>
    </source>
</evidence>
<sequence length="183" mass="20350">MRRTHMGGALWHAGLPSKPSPGSLEQFAIRRSQFGGTEHRQGTEKAVARVSVPLINSLSLSFGLLVPTKRLSAPVPYRVWQWTNVSRSDELWSLLPACPFEAPFSSFFFPFPWGLPISRQKKKGKKTRRPSAAFQMSLVGTIDIRELLTGFCLFVLVLFLVCSLTSDTKRQEAQNALAVSETG</sequence>
<feature type="transmembrane region" description="Helical" evidence="1">
    <location>
        <begin position="136"/>
        <end position="161"/>
    </location>
</feature>
<protein>
    <recommendedName>
        <fullName evidence="4">Transmembrane protein</fullName>
    </recommendedName>
</protein>
<keyword evidence="3" id="KW-1185">Reference proteome</keyword>
<reference evidence="2" key="2">
    <citation type="submission" date="2023-06" db="EMBL/GenBank/DDBJ databases">
        <authorList>
            <consortium name="Lawrence Berkeley National Laboratory"/>
            <person name="Haridas S."/>
            <person name="Hensen N."/>
            <person name="Bonometti L."/>
            <person name="Westerberg I."/>
            <person name="Brannstrom I.O."/>
            <person name="Guillou S."/>
            <person name="Cros-Aarteil S."/>
            <person name="Calhoun S."/>
            <person name="Kuo A."/>
            <person name="Mondo S."/>
            <person name="Pangilinan J."/>
            <person name="Riley R."/>
            <person name="Labutti K."/>
            <person name="Andreopoulos B."/>
            <person name="Lipzen A."/>
            <person name="Chen C."/>
            <person name="Yanf M."/>
            <person name="Daum C."/>
            <person name="Ng V."/>
            <person name="Clum A."/>
            <person name="Steindorff A."/>
            <person name="Ohm R."/>
            <person name="Martin F."/>
            <person name="Silar P."/>
            <person name="Natvig D."/>
            <person name="Lalanne C."/>
            <person name="Gautier V."/>
            <person name="Ament-Velasquez S.L."/>
            <person name="Kruys A."/>
            <person name="Hutchinson M.I."/>
            <person name="Powell A.J."/>
            <person name="Barry K."/>
            <person name="Miller A.N."/>
            <person name="Grigoriev I.V."/>
            <person name="Debuchy R."/>
            <person name="Gladieux P."/>
            <person name="Thoren M.H."/>
            <person name="Johannesson H."/>
        </authorList>
    </citation>
    <scope>NUCLEOTIDE SEQUENCE</scope>
    <source>
        <strain evidence="2">CBS 955.72</strain>
    </source>
</reference>
<evidence type="ECO:0000256" key="1">
    <source>
        <dbReference type="SAM" id="Phobius"/>
    </source>
</evidence>
<keyword evidence="1" id="KW-0812">Transmembrane</keyword>
<proteinExistence type="predicted"/>
<organism evidence="2 3">
    <name type="scientific">Lasiosphaeria hispida</name>
    <dbReference type="NCBI Taxonomy" id="260671"/>
    <lineage>
        <taxon>Eukaryota</taxon>
        <taxon>Fungi</taxon>
        <taxon>Dikarya</taxon>
        <taxon>Ascomycota</taxon>
        <taxon>Pezizomycotina</taxon>
        <taxon>Sordariomycetes</taxon>
        <taxon>Sordariomycetidae</taxon>
        <taxon>Sordariales</taxon>
        <taxon>Lasiosphaeriaceae</taxon>
        <taxon>Lasiosphaeria</taxon>
    </lineage>
</organism>
<evidence type="ECO:0008006" key="4">
    <source>
        <dbReference type="Google" id="ProtNLM"/>
    </source>
</evidence>
<keyword evidence="1" id="KW-0472">Membrane</keyword>
<accession>A0AAJ0H924</accession>
<dbReference type="EMBL" id="JAUIQD010000007">
    <property type="protein sequence ID" value="KAK3344047.1"/>
    <property type="molecule type" value="Genomic_DNA"/>
</dbReference>
<dbReference type="Proteomes" id="UP001275084">
    <property type="component" value="Unassembled WGS sequence"/>
</dbReference>
<evidence type="ECO:0000313" key="3">
    <source>
        <dbReference type="Proteomes" id="UP001275084"/>
    </source>
</evidence>
<comment type="caution">
    <text evidence="2">The sequence shown here is derived from an EMBL/GenBank/DDBJ whole genome shotgun (WGS) entry which is preliminary data.</text>
</comment>
<gene>
    <name evidence="2" type="ORF">B0T25DRAFT_555963</name>
</gene>
<reference evidence="2" key="1">
    <citation type="journal article" date="2023" name="Mol. Phylogenet. Evol.">
        <title>Genome-scale phylogeny and comparative genomics of the fungal order Sordariales.</title>
        <authorList>
            <person name="Hensen N."/>
            <person name="Bonometti L."/>
            <person name="Westerberg I."/>
            <person name="Brannstrom I.O."/>
            <person name="Guillou S."/>
            <person name="Cros-Aarteil S."/>
            <person name="Calhoun S."/>
            <person name="Haridas S."/>
            <person name="Kuo A."/>
            <person name="Mondo S."/>
            <person name="Pangilinan J."/>
            <person name="Riley R."/>
            <person name="LaButti K."/>
            <person name="Andreopoulos B."/>
            <person name="Lipzen A."/>
            <person name="Chen C."/>
            <person name="Yan M."/>
            <person name="Daum C."/>
            <person name="Ng V."/>
            <person name="Clum A."/>
            <person name="Steindorff A."/>
            <person name="Ohm R.A."/>
            <person name="Martin F."/>
            <person name="Silar P."/>
            <person name="Natvig D.O."/>
            <person name="Lalanne C."/>
            <person name="Gautier V."/>
            <person name="Ament-Velasquez S.L."/>
            <person name="Kruys A."/>
            <person name="Hutchinson M.I."/>
            <person name="Powell A.J."/>
            <person name="Barry K."/>
            <person name="Miller A.N."/>
            <person name="Grigoriev I.V."/>
            <person name="Debuchy R."/>
            <person name="Gladieux P."/>
            <person name="Hiltunen Thoren M."/>
            <person name="Johannesson H."/>
        </authorList>
    </citation>
    <scope>NUCLEOTIDE SEQUENCE</scope>
    <source>
        <strain evidence="2">CBS 955.72</strain>
    </source>
</reference>